<dbReference type="PROSITE" id="PS50173">
    <property type="entry name" value="UMUC"/>
    <property type="match status" value="1"/>
</dbReference>
<evidence type="ECO:0000256" key="4">
    <source>
        <dbReference type="ARBA" id="ARBA00023163"/>
    </source>
</evidence>
<dbReference type="Pfam" id="PF00126">
    <property type="entry name" value="HTH_1"/>
    <property type="match status" value="1"/>
</dbReference>
<comment type="similarity">
    <text evidence="1">Belongs to the LysR transcriptional regulatory family.</text>
</comment>
<evidence type="ECO:0000259" key="6">
    <source>
        <dbReference type="PROSITE" id="PS50931"/>
    </source>
</evidence>
<dbReference type="InterPro" id="IPR005119">
    <property type="entry name" value="LysR_subst-bd"/>
</dbReference>
<dbReference type="RefSeq" id="WP_143947018.1">
    <property type="nucleotide sequence ID" value="NZ_BAABMB010000004.1"/>
</dbReference>
<reference evidence="7 8" key="1">
    <citation type="submission" date="2019-07" db="EMBL/GenBank/DDBJ databases">
        <title>Qingshengfaniella alkalisoli gen. nov., sp. nov., isolated from saline soil.</title>
        <authorList>
            <person name="Xu L."/>
            <person name="Huang X.-X."/>
            <person name="Sun J.-Q."/>
        </authorList>
    </citation>
    <scope>NUCLEOTIDE SEQUENCE [LARGE SCALE GENOMIC DNA]</scope>
    <source>
        <strain evidence="7 8">DSM 27279</strain>
    </source>
</reference>
<dbReference type="GO" id="GO:0003700">
    <property type="term" value="F:DNA-binding transcription factor activity"/>
    <property type="evidence" value="ECO:0007669"/>
    <property type="project" value="InterPro"/>
</dbReference>
<dbReference type="GO" id="GO:0005829">
    <property type="term" value="C:cytosol"/>
    <property type="evidence" value="ECO:0007669"/>
    <property type="project" value="TreeGrafter"/>
</dbReference>
<keyword evidence="8" id="KW-1185">Reference proteome</keyword>
<organism evidence="7 8">
    <name type="scientific">Verticiella sediminum</name>
    <dbReference type="NCBI Taxonomy" id="1247510"/>
    <lineage>
        <taxon>Bacteria</taxon>
        <taxon>Pseudomonadati</taxon>
        <taxon>Pseudomonadota</taxon>
        <taxon>Betaproteobacteria</taxon>
        <taxon>Burkholderiales</taxon>
        <taxon>Alcaligenaceae</taxon>
        <taxon>Verticiella</taxon>
    </lineage>
</organism>
<evidence type="ECO:0000256" key="3">
    <source>
        <dbReference type="ARBA" id="ARBA00023125"/>
    </source>
</evidence>
<keyword evidence="2" id="KW-0805">Transcription regulation</keyword>
<dbReference type="InterPro" id="IPR050950">
    <property type="entry name" value="HTH-type_LysR_regulators"/>
</dbReference>
<keyword evidence="3" id="KW-0238">DNA-binding</keyword>
<evidence type="ECO:0000256" key="2">
    <source>
        <dbReference type="ARBA" id="ARBA00023015"/>
    </source>
</evidence>
<dbReference type="CDD" id="cd08421">
    <property type="entry name" value="PBP2_LTTR_like_1"/>
    <property type="match status" value="1"/>
</dbReference>
<proteinExistence type="inferred from homology"/>
<evidence type="ECO:0000313" key="8">
    <source>
        <dbReference type="Proteomes" id="UP000318405"/>
    </source>
</evidence>
<dbReference type="SUPFAM" id="SSF46785">
    <property type="entry name" value="Winged helix' DNA-binding domain"/>
    <property type="match status" value="1"/>
</dbReference>
<feature type="domain" description="UmuC" evidence="5">
    <location>
        <begin position="79"/>
        <end position="208"/>
    </location>
</feature>
<feature type="domain" description="HTH lysR-type" evidence="6">
    <location>
        <begin position="1"/>
        <end position="60"/>
    </location>
</feature>
<dbReference type="FunFam" id="1.10.10.10:FF:000001">
    <property type="entry name" value="LysR family transcriptional regulator"/>
    <property type="match status" value="1"/>
</dbReference>
<dbReference type="SUPFAM" id="SSF53850">
    <property type="entry name" value="Periplasmic binding protein-like II"/>
    <property type="match status" value="1"/>
</dbReference>
<dbReference type="Gene3D" id="3.40.190.290">
    <property type="match status" value="1"/>
</dbReference>
<dbReference type="GO" id="GO:0003677">
    <property type="term" value="F:DNA binding"/>
    <property type="evidence" value="ECO:0007669"/>
    <property type="project" value="UniProtKB-KW"/>
</dbReference>
<protein>
    <submittedName>
        <fullName evidence="7">LysR family transcriptional regulator</fullName>
    </submittedName>
</protein>
<gene>
    <name evidence="7" type="ORF">FOZ76_04950</name>
</gene>
<dbReference type="InterPro" id="IPR000847">
    <property type="entry name" value="LysR_HTH_N"/>
</dbReference>
<dbReference type="Pfam" id="PF03466">
    <property type="entry name" value="LysR_substrate"/>
    <property type="match status" value="1"/>
</dbReference>
<accession>A0A556AZ14</accession>
<dbReference type="GO" id="GO:0006281">
    <property type="term" value="P:DNA repair"/>
    <property type="evidence" value="ECO:0007669"/>
    <property type="project" value="InterPro"/>
</dbReference>
<keyword evidence="4" id="KW-0804">Transcription</keyword>
<comment type="caution">
    <text evidence="7">The sequence shown here is derived from an EMBL/GenBank/DDBJ whole genome shotgun (WGS) entry which is preliminary data.</text>
</comment>
<dbReference type="PANTHER" id="PTHR30419:SF2">
    <property type="entry name" value="LYSR FAMILY TRANSCRIPTIONAL REGULATOR"/>
    <property type="match status" value="1"/>
</dbReference>
<name>A0A556AZ14_9BURK</name>
<evidence type="ECO:0000256" key="1">
    <source>
        <dbReference type="ARBA" id="ARBA00009437"/>
    </source>
</evidence>
<evidence type="ECO:0000313" key="7">
    <source>
        <dbReference type="EMBL" id="TSH98136.1"/>
    </source>
</evidence>
<dbReference type="Gene3D" id="1.10.10.10">
    <property type="entry name" value="Winged helix-like DNA-binding domain superfamily/Winged helix DNA-binding domain"/>
    <property type="match status" value="1"/>
</dbReference>
<dbReference type="PANTHER" id="PTHR30419">
    <property type="entry name" value="HTH-TYPE TRANSCRIPTIONAL REGULATOR YBHD"/>
    <property type="match status" value="1"/>
</dbReference>
<dbReference type="InterPro" id="IPR001126">
    <property type="entry name" value="UmuC"/>
</dbReference>
<dbReference type="InterPro" id="IPR036388">
    <property type="entry name" value="WH-like_DNA-bd_sf"/>
</dbReference>
<dbReference type="OrthoDB" id="9785974at2"/>
<sequence>MRYDLTDLRLFLNVGETLNLTRAAERSFLSLPAASTRIKQMEDAFQTPLLVRQVKGVSLTPAGATLLAHAREVFRELECMHADLQPYASGVKGRLRVLANTTSTNSFLPDALSSFLAANPEVDVELEEKLSKDIVSALNSGAADLGIVAGNVAIDGLEALPLFSDELVVIASVNHPMRQFKRTRFADLLDNYRFVGISQVSAIQSFLDNIANAMGKRISLRIQVGSFDAVCRMVEANAGIAVIPLTSAERYNNRQALRLIQLEDEWAHREIQVCRRPGGDLPRFAETFIEHLVRAAQPARTAKIGAAAA</sequence>
<evidence type="ECO:0000259" key="5">
    <source>
        <dbReference type="PROSITE" id="PS50173"/>
    </source>
</evidence>
<dbReference type="Proteomes" id="UP000318405">
    <property type="component" value="Unassembled WGS sequence"/>
</dbReference>
<dbReference type="PROSITE" id="PS50931">
    <property type="entry name" value="HTH_LYSR"/>
    <property type="match status" value="1"/>
</dbReference>
<dbReference type="EMBL" id="VLTJ01000007">
    <property type="protein sequence ID" value="TSH98136.1"/>
    <property type="molecule type" value="Genomic_DNA"/>
</dbReference>
<dbReference type="InterPro" id="IPR036390">
    <property type="entry name" value="WH_DNA-bd_sf"/>
</dbReference>
<dbReference type="AlphaFoldDB" id="A0A556AZ14"/>